<protein>
    <recommendedName>
        <fullName evidence="3">Protein kinase domain-containing protein</fullName>
    </recommendedName>
</protein>
<dbReference type="EMBL" id="JACAZI010000018">
    <property type="protein sequence ID" value="KAF7341448.1"/>
    <property type="molecule type" value="Genomic_DNA"/>
</dbReference>
<gene>
    <name evidence="1" type="ORF">MVEN_01882000</name>
</gene>
<name>A0A8H6XH70_9AGAR</name>
<sequence>MSFIRIDSPAISSIQVPDGSNMLLDEMVGKRVRMDEIEGINIIRRQDLRLKQTTGRRSGYYLYTGQNEGHAVTVKVFNRGPGLSVQQRLKATVAFSCELMHPNLLQMEGISSSSSLNHFIVYEDASGACIGIQYAEGPLAVALKDDLERSVVSAA</sequence>
<organism evidence="1 2">
    <name type="scientific">Mycena venus</name>
    <dbReference type="NCBI Taxonomy" id="2733690"/>
    <lineage>
        <taxon>Eukaryota</taxon>
        <taxon>Fungi</taxon>
        <taxon>Dikarya</taxon>
        <taxon>Basidiomycota</taxon>
        <taxon>Agaricomycotina</taxon>
        <taxon>Agaricomycetes</taxon>
        <taxon>Agaricomycetidae</taxon>
        <taxon>Agaricales</taxon>
        <taxon>Marasmiineae</taxon>
        <taxon>Mycenaceae</taxon>
        <taxon>Mycena</taxon>
    </lineage>
</organism>
<reference evidence="1" key="1">
    <citation type="submission" date="2020-05" db="EMBL/GenBank/DDBJ databases">
        <title>Mycena genomes resolve the evolution of fungal bioluminescence.</title>
        <authorList>
            <person name="Tsai I.J."/>
        </authorList>
    </citation>
    <scope>NUCLEOTIDE SEQUENCE</scope>
    <source>
        <strain evidence="1">CCC161011</strain>
    </source>
</reference>
<dbReference type="AlphaFoldDB" id="A0A8H6XH70"/>
<comment type="caution">
    <text evidence="1">The sequence shown here is derived from an EMBL/GenBank/DDBJ whole genome shotgun (WGS) entry which is preliminary data.</text>
</comment>
<dbReference type="Proteomes" id="UP000620124">
    <property type="component" value="Unassembled WGS sequence"/>
</dbReference>
<keyword evidence="2" id="KW-1185">Reference proteome</keyword>
<evidence type="ECO:0008006" key="3">
    <source>
        <dbReference type="Google" id="ProtNLM"/>
    </source>
</evidence>
<dbReference type="OrthoDB" id="3026831at2759"/>
<proteinExistence type="predicted"/>
<evidence type="ECO:0000313" key="2">
    <source>
        <dbReference type="Proteomes" id="UP000620124"/>
    </source>
</evidence>
<evidence type="ECO:0000313" key="1">
    <source>
        <dbReference type="EMBL" id="KAF7341448.1"/>
    </source>
</evidence>
<dbReference type="Gene3D" id="3.30.200.20">
    <property type="entry name" value="Phosphorylase Kinase, domain 1"/>
    <property type="match status" value="1"/>
</dbReference>
<accession>A0A8H6XH70</accession>